<evidence type="ECO:0000256" key="1">
    <source>
        <dbReference type="ARBA" id="ARBA00004496"/>
    </source>
</evidence>
<dbReference type="Pfam" id="PF17757">
    <property type="entry name" value="UvrB_inter"/>
    <property type="match status" value="1"/>
</dbReference>
<keyword evidence="12 13" id="KW-0742">SOS response</keyword>
<comment type="subunit">
    <text evidence="10 12 13">Forms a heterotetramer with UvrA during the search for lesions. Interacts with UvrC in an incision complex.</text>
</comment>
<dbReference type="EMBL" id="CP141614">
    <property type="protein sequence ID" value="WRP13929.1"/>
    <property type="molecule type" value="Genomic_DNA"/>
</dbReference>
<reference evidence="19" key="1">
    <citation type="submission" date="2023-12" db="EMBL/GenBank/DDBJ databases">
        <title>Novel isolates from deep terrestrial aquifers shed light on the physiology and ecology of the class Limnochordia.</title>
        <authorList>
            <person name="Karnachuk O.V."/>
            <person name="Lukina A.P."/>
            <person name="Avakyan M.R."/>
            <person name="Kadnikov V."/>
            <person name="Begmatov S."/>
            <person name="Beletsky A.V."/>
            <person name="Mardanov A.V."/>
            <person name="Ravin N.V."/>
        </authorList>
    </citation>
    <scope>NUCLEOTIDE SEQUENCE [LARGE SCALE GENOMIC DNA]</scope>
    <source>
        <strain evidence="19">LN</strain>
    </source>
</reference>
<sequence>MGVAARDTEQLPGRFEVVSDFEPAGDQPKAIEALSRGVLEGLRYQTLLGVTGSGKTFTMAKVIERVQRPTLVIAHNKTLAAQLANEFRQFFPRNAVHYFVSYYDYYQPEAYVPETDTYIEKDANINDEIDRMRHAATSALFERRDVVIVASVSCIFGLGSPDDYVGMTLSLRHGDFRDRDNILRRLVGIHYERNDIGFKRGTFRVRGDTIEIYPAYSESVLRVEFFGDEVDRILELDPVTGEVLGEPETVTIYPATHYVTTEEKLKRALVTIEEELEERLAYFKAQGKLLEAQRLEQRTRFDLEMLATVGYCNGIENYSRHLSGRPPGSTPTTLLDYFPRDFLMFIDESHQTIPQLHGMYNGDYSRKRTLVEYGFRLPSALDNRPLRFEEWERHINQVIFVSATPGPYERERSQQIVEQIIRPTGLVDPEVSVRPIQGQIDDLIHEIREVVGRGERVLVTTLTKKMAEDLTDYLADMGFRVRYLHSEVETLDRVEILRGLRLGEFDVLVGINLLREGLDLPEVSLVAILDADKEGYLRSETSLIQMIGRAARNVRGKVIMYAETVTESMRRAIEETNRRRRLQLEYNEKHGIVPRTIQKAVTDIVQAWRAEQEQEKDRSLRSLQRKAKEMAPDELAALIRSLEEEMYQAARELAFERAAELRDQIKALRQELHGFVPA</sequence>
<keyword evidence="9 12" id="KW-0234">DNA repair</keyword>
<evidence type="ECO:0000259" key="17">
    <source>
        <dbReference type="PROSITE" id="PS51194"/>
    </source>
</evidence>
<dbReference type="Pfam" id="PF02151">
    <property type="entry name" value="UVR"/>
    <property type="match status" value="1"/>
</dbReference>
<evidence type="ECO:0000256" key="10">
    <source>
        <dbReference type="ARBA" id="ARBA00026033"/>
    </source>
</evidence>
<evidence type="ECO:0000256" key="4">
    <source>
        <dbReference type="ARBA" id="ARBA00022741"/>
    </source>
</evidence>
<feature type="domain" description="UVR" evidence="15">
    <location>
        <begin position="636"/>
        <end position="671"/>
    </location>
</feature>
<dbReference type="InterPro" id="IPR024759">
    <property type="entry name" value="UvrB_YAD/RRR_dom"/>
</dbReference>
<dbReference type="PROSITE" id="PS50151">
    <property type="entry name" value="UVR"/>
    <property type="match status" value="1"/>
</dbReference>
<keyword evidence="14" id="KW-0175">Coiled coil</keyword>
<evidence type="ECO:0000256" key="9">
    <source>
        <dbReference type="ARBA" id="ARBA00023204"/>
    </source>
</evidence>
<comment type="subcellular location">
    <subcellularLocation>
        <location evidence="1 12 13">Cytoplasm</location>
    </subcellularLocation>
</comment>
<dbReference type="Proteomes" id="UP001333102">
    <property type="component" value="Chromosome"/>
</dbReference>
<dbReference type="RefSeq" id="WP_324668197.1">
    <property type="nucleotide sequence ID" value="NZ_CP141614.1"/>
</dbReference>
<dbReference type="InterPro" id="IPR014001">
    <property type="entry name" value="Helicase_ATP-bd"/>
</dbReference>
<comment type="similarity">
    <text evidence="2 12 13">Belongs to the UvrB family.</text>
</comment>
<keyword evidence="6 12" id="KW-0228">DNA excision</keyword>
<comment type="domain">
    <text evidence="12">The beta-hairpin motif is involved in DNA binding.</text>
</comment>
<dbReference type="InterPro" id="IPR001943">
    <property type="entry name" value="UVR_dom"/>
</dbReference>
<dbReference type="PANTHER" id="PTHR24029">
    <property type="entry name" value="UVRABC SYSTEM PROTEIN B"/>
    <property type="match status" value="1"/>
</dbReference>
<keyword evidence="18" id="KW-0378">Hydrolase</keyword>
<evidence type="ECO:0000256" key="6">
    <source>
        <dbReference type="ARBA" id="ARBA00022769"/>
    </source>
</evidence>
<evidence type="ECO:0000256" key="7">
    <source>
        <dbReference type="ARBA" id="ARBA00022840"/>
    </source>
</evidence>
<evidence type="ECO:0000256" key="5">
    <source>
        <dbReference type="ARBA" id="ARBA00022763"/>
    </source>
</evidence>
<evidence type="ECO:0000313" key="19">
    <source>
        <dbReference type="Proteomes" id="UP001333102"/>
    </source>
</evidence>
<evidence type="ECO:0000256" key="12">
    <source>
        <dbReference type="HAMAP-Rule" id="MF_00204"/>
    </source>
</evidence>
<feature type="domain" description="Helicase C-terminal" evidence="17">
    <location>
        <begin position="439"/>
        <end position="601"/>
    </location>
</feature>
<dbReference type="InterPro" id="IPR001650">
    <property type="entry name" value="Helicase_C-like"/>
</dbReference>
<dbReference type="Pfam" id="PF12344">
    <property type="entry name" value="UvrB"/>
    <property type="match status" value="1"/>
</dbReference>
<protein>
    <recommendedName>
        <fullName evidence="11 12">UvrABC system protein B</fullName>
        <shortName evidence="12">Protein UvrB</shortName>
    </recommendedName>
    <alternativeName>
        <fullName evidence="12">Excinuclease ABC subunit B</fullName>
    </alternativeName>
</protein>
<organism evidence="18 19">
    <name type="scientific">Geochorda subterranea</name>
    <dbReference type="NCBI Taxonomy" id="3109564"/>
    <lineage>
        <taxon>Bacteria</taxon>
        <taxon>Bacillati</taxon>
        <taxon>Bacillota</taxon>
        <taxon>Limnochordia</taxon>
        <taxon>Limnochordales</taxon>
        <taxon>Geochordaceae</taxon>
        <taxon>Geochorda</taxon>
    </lineage>
</organism>
<dbReference type="CDD" id="cd17916">
    <property type="entry name" value="DEXHc_UvrB"/>
    <property type="match status" value="1"/>
</dbReference>
<dbReference type="Gene3D" id="6.10.140.240">
    <property type="match status" value="1"/>
</dbReference>
<dbReference type="InterPro" id="IPR036876">
    <property type="entry name" value="UVR_dom_sf"/>
</dbReference>
<evidence type="ECO:0000256" key="14">
    <source>
        <dbReference type="SAM" id="Coils"/>
    </source>
</evidence>
<dbReference type="Pfam" id="PF04851">
    <property type="entry name" value="ResIII"/>
    <property type="match status" value="1"/>
</dbReference>
<dbReference type="GO" id="GO:0016787">
    <property type="term" value="F:hydrolase activity"/>
    <property type="evidence" value="ECO:0007669"/>
    <property type="project" value="UniProtKB-KW"/>
</dbReference>
<comment type="function">
    <text evidence="12">The UvrABC repair system catalyzes the recognition and processing of DNA lesions. A damage recognition complex composed of 2 UvrA and 2 UvrB subunits scans DNA for abnormalities. Upon binding of the UvrA(2)B(2) complex to a putative damaged site, the DNA wraps around one UvrB monomer. DNA wrap is dependent on ATP binding by UvrB and probably causes local melting of the DNA helix, facilitating insertion of UvrB beta-hairpin between the DNA strands. Then UvrB probes one DNA strand for the presence of a lesion. If a lesion is found the UvrA subunits dissociate and the UvrB-DNA preincision complex is formed. This complex is subsequently bound by UvrC and the second UvrB is released. If no lesion is found, the DNA wraps around the other UvrB subunit that will check the other stand for damage.</text>
</comment>
<keyword evidence="19" id="KW-1185">Reference proteome</keyword>
<name>A0ABZ1BM94_9FIRM</name>
<feature type="coiled-coil region" evidence="14">
    <location>
        <begin position="609"/>
        <end position="671"/>
    </location>
</feature>
<feature type="binding site" evidence="12">
    <location>
        <begin position="49"/>
        <end position="56"/>
    </location>
    <ligand>
        <name>ATP</name>
        <dbReference type="ChEBI" id="CHEBI:30616"/>
    </ligand>
</feature>
<evidence type="ECO:0000256" key="13">
    <source>
        <dbReference type="RuleBase" id="RU003587"/>
    </source>
</evidence>
<dbReference type="InterPro" id="IPR006935">
    <property type="entry name" value="Helicase/UvrB_N"/>
</dbReference>
<dbReference type="Gene3D" id="3.40.50.300">
    <property type="entry name" value="P-loop containing nucleotide triphosphate hydrolases"/>
    <property type="match status" value="3"/>
</dbReference>
<evidence type="ECO:0000259" key="16">
    <source>
        <dbReference type="PROSITE" id="PS51192"/>
    </source>
</evidence>
<feature type="short sequence motif" description="Beta-hairpin" evidence="12">
    <location>
        <begin position="102"/>
        <end position="125"/>
    </location>
</feature>
<feature type="domain" description="Helicase ATP-binding" evidence="16">
    <location>
        <begin position="36"/>
        <end position="189"/>
    </location>
</feature>
<keyword evidence="4 12" id="KW-0547">Nucleotide-binding</keyword>
<keyword evidence="3 12" id="KW-0963">Cytoplasm</keyword>
<evidence type="ECO:0000256" key="3">
    <source>
        <dbReference type="ARBA" id="ARBA00022490"/>
    </source>
</evidence>
<gene>
    <name evidence="12 18" type="primary">uvrB</name>
    <name evidence="18" type="ORF">VLY81_10895</name>
</gene>
<dbReference type="SMART" id="SM00487">
    <property type="entry name" value="DEXDc"/>
    <property type="match status" value="1"/>
</dbReference>
<dbReference type="PANTHER" id="PTHR24029:SF0">
    <property type="entry name" value="UVRABC SYSTEM PROTEIN B"/>
    <property type="match status" value="1"/>
</dbReference>
<proteinExistence type="inferred from homology"/>
<keyword evidence="5 12" id="KW-0227">DNA damage</keyword>
<dbReference type="SUPFAM" id="SSF52540">
    <property type="entry name" value="P-loop containing nucleoside triphosphate hydrolases"/>
    <property type="match status" value="2"/>
</dbReference>
<dbReference type="PROSITE" id="PS51192">
    <property type="entry name" value="HELICASE_ATP_BIND_1"/>
    <property type="match status" value="1"/>
</dbReference>
<dbReference type="Pfam" id="PF00271">
    <property type="entry name" value="Helicase_C"/>
    <property type="match status" value="1"/>
</dbReference>
<evidence type="ECO:0000313" key="18">
    <source>
        <dbReference type="EMBL" id="WRP13929.1"/>
    </source>
</evidence>
<dbReference type="NCBIfam" id="NF003673">
    <property type="entry name" value="PRK05298.1"/>
    <property type="match status" value="1"/>
</dbReference>
<evidence type="ECO:0000256" key="11">
    <source>
        <dbReference type="ARBA" id="ARBA00029504"/>
    </source>
</evidence>
<dbReference type="SUPFAM" id="SSF46600">
    <property type="entry name" value="C-terminal UvrC-binding domain of UvrB"/>
    <property type="match status" value="1"/>
</dbReference>
<evidence type="ECO:0000256" key="8">
    <source>
        <dbReference type="ARBA" id="ARBA00022881"/>
    </source>
</evidence>
<dbReference type="InterPro" id="IPR027417">
    <property type="entry name" value="P-loop_NTPase"/>
</dbReference>
<dbReference type="PROSITE" id="PS51194">
    <property type="entry name" value="HELICASE_CTER"/>
    <property type="match status" value="1"/>
</dbReference>
<dbReference type="NCBIfam" id="TIGR00631">
    <property type="entry name" value="uvrb"/>
    <property type="match status" value="1"/>
</dbReference>
<dbReference type="SMART" id="SM00490">
    <property type="entry name" value="HELICc"/>
    <property type="match status" value="1"/>
</dbReference>
<dbReference type="Gene3D" id="4.10.860.10">
    <property type="entry name" value="UVR domain"/>
    <property type="match status" value="1"/>
</dbReference>
<evidence type="ECO:0000259" key="15">
    <source>
        <dbReference type="PROSITE" id="PS50151"/>
    </source>
</evidence>
<keyword evidence="7 12" id="KW-0067">ATP-binding</keyword>
<evidence type="ECO:0000256" key="2">
    <source>
        <dbReference type="ARBA" id="ARBA00008533"/>
    </source>
</evidence>
<keyword evidence="8 12" id="KW-0267">Excision nuclease</keyword>
<dbReference type="InterPro" id="IPR041471">
    <property type="entry name" value="UvrB_inter"/>
</dbReference>
<dbReference type="CDD" id="cd18790">
    <property type="entry name" value="SF2_C_UvrB"/>
    <property type="match status" value="1"/>
</dbReference>
<accession>A0ABZ1BM94</accession>
<dbReference type="HAMAP" id="MF_00204">
    <property type="entry name" value="UvrB"/>
    <property type="match status" value="1"/>
</dbReference>
<dbReference type="InterPro" id="IPR004807">
    <property type="entry name" value="UvrB"/>
</dbReference>